<proteinExistence type="predicted"/>
<dbReference type="Pfam" id="PF09837">
    <property type="entry name" value="DUF2064"/>
    <property type="match status" value="1"/>
</dbReference>
<accession>A0A8J1T674</accession>
<evidence type="ECO:0000259" key="1">
    <source>
        <dbReference type="Pfam" id="PF00535"/>
    </source>
</evidence>
<organism evidence="2 3">
    <name type="scientific">Owenia fusiformis</name>
    <name type="common">Polychaete worm</name>
    <dbReference type="NCBI Taxonomy" id="6347"/>
    <lineage>
        <taxon>Eukaryota</taxon>
        <taxon>Metazoa</taxon>
        <taxon>Spiralia</taxon>
        <taxon>Lophotrochozoa</taxon>
        <taxon>Annelida</taxon>
        <taxon>Polychaeta</taxon>
        <taxon>Sedentaria</taxon>
        <taxon>Canalipalpata</taxon>
        <taxon>Sabellida</taxon>
        <taxon>Oweniida</taxon>
        <taxon>Oweniidae</taxon>
        <taxon>Owenia</taxon>
    </lineage>
</organism>
<dbReference type="OrthoDB" id="191769at2759"/>
<comment type="caution">
    <text evidence="2">The sequence shown here is derived from an EMBL/GenBank/DDBJ whole genome shotgun (WGS) entry which is preliminary data.</text>
</comment>
<dbReference type="SUPFAM" id="SSF53448">
    <property type="entry name" value="Nucleotide-diphospho-sugar transferases"/>
    <property type="match status" value="2"/>
</dbReference>
<name>A0A8J1T674_OWEFU</name>
<gene>
    <name evidence="2" type="ORF">OFUS_LOCUS10436</name>
</gene>
<dbReference type="CDD" id="cd02522">
    <property type="entry name" value="GT_2_like_a"/>
    <property type="match status" value="1"/>
</dbReference>
<dbReference type="InterPro" id="IPR029044">
    <property type="entry name" value="Nucleotide-diphossugar_trans"/>
</dbReference>
<evidence type="ECO:0000313" key="2">
    <source>
        <dbReference type="EMBL" id="CAH1784196.1"/>
    </source>
</evidence>
<evidence type="ECO:0000313" key="3">
    <source>
        <dbReference type="Proteomes" id="UP000749559"/>
    </source>
</evidence>
<dbReference type="NCBIfam" id="TIGR04283">
    <property type="entry name" value="glyco_like_mftF"/>
    <property type="match status" value="1"/>
</dbReference>
<dbReference type="PANTHER" id="PTHR36529:SF1">
    <property type="entry name" value="GLYCOSYLTRANSFERASE"/>
    <property type="match status" value="1"/>
</dbReference>
<dbReference type="Pfam" id="PF00535">
    <property type="entry name" value="Glycos_transf_2"/>
    <property type="match status" value="1"/>
</dbReference>
<dbReference type="InterPro" id="IPR026461">
    <property type="entry name" value="Trfase_2_rSAM/seldom_assoc"/>
</dbReference>
<protein>
    <recommendedName>
        <fullName evidence="1">Glycosyltransferase 2-like domain-containing protein</fullName>
    </recommendedName>
</protein>
<keyword evidence="3" id="KW-1185">Reference proteome</keyword>
<sequence>PEMAGKFENSEFVYSSLFYGVLASLGTALFVKYFLKYSGLYRASKEPKALCIFSRYPQPGKAKTRMIPLLGKDGAAKLQIIMTERMVEQCSDLKQCASQMWYNGGSRAQMQYWLSKTGGDLNYIEQIGNTLGDKMANAFRHNFKRGKSKVVIIGSDIPDISDAIIEEAFSTLDVDGHHMVIGQARDGGYYLVGLHVSALPLLDAGLFEGMEWGTSAVFQQQCQVANQLGAKLKILPNVLCDVDTPEDIRVFEKATGVTEEELSKPTWSVIIPVLNEAQNIEKTLNAVIQRHSNRDMLEIIISDGGSRDATVEIVETFAQSSSVKMTVVNSSPGRGPQLKCGAEAATGSYMLFLHADCLPPNNYDQVGTAVLMQPGVVAGAFTFALDVNHPDSPDHSTLFKWQMRLIAFTVKFRCKYFEFPYGDQGLFMSHHIYNKVGGYPAYPLMEDYAMVEKLLQKGHVLTTQENAVLNSRRWQKHGFFKVTLINTVIITAYRHFGVSPETLARWYYGPTK</sequence>
<dbReference type="NCBIfam" id="TIGR04282">
    <property type="entry name" value="glyco_like_cofC"/>
    <property type="match status" value="1"/>
</dbReference>
<dbReference type="PANTHER" id="PTHR36529">
    <property type="entry name" value="SLL1095 PROTEIN"/>
    <property type="match status" value="1"/>
</dbReference>
<feature type="non-terminal residue" evidence="2">
    <location>
        <position position="1"/>
    </location>
</feature>
<feature type="domain" description="Glycosyltransferase 2-like" evidence="1">
    <location>
        <begin position="268"/>
        <end position="403"/>
    </location>
</feature>
<reference evidence="2" key="1">
    <citation type="submission" date="2022-03" db="EMBL/GenBank/DDBJ databases">
        <authorList>
            <person name="Martin C."/>
        </authorList>
    </citation>
    <scope>NUCLEOTIDE SEQUENCE</scope>
</reference>
<dbReference type="AlphaFoldDB" id="A0A8J1T674"/>
<dbReference type="Gene3D" id="3.90.550.10">
    <property type="entry name" value="Spore Coat Polysaccharide Biosynthesis Protein SpsA, Chain A"/>
    <property type="match status" value="2"/>
</dbReference>
<dbReference type="EMBL" id="CAIIXF020000005">
    <property type="protein sequence ID" value="CAH1784196.1"/>
    <property type="molecule type" value="Genomic_DNA"/>
</dbReference>
<dbReference type="InterPro" id="IPR001173">
    <property type="entry name" value="Glyco_trans_2-like"/>
</dbReference>
<dbReference type="Proteomes" id="UP000749559">
    <property type="component" value="Unassembled WGS sequence"/>
</dbReference>
<dbReference type="InterPro" id="IPR018641">
    <property type="entry name" value="Trfase_1_rSAM/seldom-assoc"/>
</dbReference>